<reference evidence="2 3" key="1">
    <citation type="submission" date="2024-04" db="EMBL/GenBank/DDBJ databases">
        <authorList>
            <person name="Waldvogel A.-M."/>
            <person name="Schoenle A."/>
        </authorList>
    </citation>
    <scope>NUCLEOTIDE SEQUENCE [LARGE SCALE GENOMIC DNA]</scope>
</reference>
<feature type="region of interest" description="Disordered" evidence="1">
    <location>
        <begin position="1"/>
        <end position="34"/>
    </location>
</feature>
<organism evidence="2 3">
    <name type="scientific">Knipowitschia caucasica</name>
    <name type="common">Caucasian dwarf goby</name>
    <name type="synonym">Pomatoschistus caucasicus</name>
    <dbReference type="NCBI Taxonomy" id="637954"/>
    <lineage>
        <taxon>Eukaryota</taxon>
        <taxon>Metazoa</taxon>
        <taxon>Chordata</taxon>
        <taxon>Craniata</taxon>
        <taxon>Vertebrata</taxon>
        <taxon>Euteleostomi</taxon>
        <taxon>Actinopterygii</taxon>
        <taxon>Neopterygii</taxon>
        <taxon>Teleostei</taxon>
        <taxon>Neoteleostei</taxon>
        <taxon>Acanthomorphata</taxon>
        <taxon>Gobiaria</taxon>
        <taxon>Gobiiformes</taxon>
        <taxon>Gobioidei</taxon>
        <taxon>Gobiidae</taxon>
        <taxon>Gobiinae</taxon>
        <taxon>Knipowitschia</taxon>
    </lineage>
</organism>
<keyword evidence="3" id="KW-1185">Reference proteome</keyword>
<evidence type="ECO:0000313" key="3">
    <source>
        <dbReference type="Proteomes" id="UP001497482"/>
    </source>
</evidence>
<dbReference type="AlphaFoldDB" id="A0AAV2KEI5"/>
<protein>
    <submittedName>
        <fullName evidence="2">Uncharacterized protein</fullName>
    </submittedName>
</protein>
<gene>
    <name evidence="2" type="ORF">KC01_LOCUS16746</name>
</gene>
<dbReference type="EMBL" id="OZ035839">
    <property type="protein sequence ID" value="CAL1586736.1"/>
    <property type="molecule type" value="Genomic_DNA"/>
</dbReference>
<feature type="compositionally biased region" description="Polar residues" evidence="1">
    <location>
        <begin position="11"/>
        <end position="22"/>
    </location>
</feature>
<dbReference type="Proteomes" id="UP001497482">
    <property type="component" value="Chromosome 17"/>
</dbReference>
<proteinExistence type="predicted"/>
<sequence length="70" mass="7692">MSEQRDAGERSPSSNENKSWTTAGHRHHSFLPPQFLQSPPLLQYMLDPQLKGLGWGGLQAGTLISTFTPG</sequence>
<name>A0AAV2KEI5_KNICA</name>
<evidence type="ECO:0000256" key="1">
    <source>
        <dbReference type="SAM" id="MobiDB-lite"/>
    </source>
</evidence>
<evidence type="ECO:0000313" key="2">
    <source>
        <dbReference type="EMBL" id="CAL1586736.1"/>
    </source>
</evidence>
<accession>A0AAV2KEI5</accession>